<dbReference type="InterPro" id="IPR036282">
    <property type="entry name" value="Glutathione-S-Trfase_C_sf"/>
</dbReference>
<dbReference type="Pfam" id="PF13417">
    <property type="entry name" value="GST_N_3"/>
    <property type="match status" value="1"/>
</dbReference>
<dbReference type="PROSITE" id="PS50404">
    <property type="entry name" value="GST_NTER"/>
    <property type="match status" value="1"/>
</dbReference>
<dbReference type="STRING" id="45068.Llon_0818"/>
<reference evidence="4 5" key="1">
    <citation type="submission" date="2015-11" db="EMBL/GenBank/DDBJ databases">
        <title>Genomic analysis of 38 Legionella species identifies large and diverse effector repertoires.</title>
        <authorList>
            <person name="Burstein D."/>
            <person name="Amaro F."/>
            <person name="Zusman T."/>
            <person name="Lifshitz Z."/>
            <person name="Cohen O."/>
            <person name="Gilbert J.A."/>
            <person name="Pupko T."/>
            <person name="Shuman H.A."/>
            <person name="Segal G."/>
        </authorList>
    </citation>
    <scope>NUCLEOTIDE SEQUENCE [LARGE SCALE GENOMIC DNA]</scope>
    <source>
        <strain evidence="4 5">ATCC 49505</strain>
    </source>
</reference>
<sequence length="212" mass="24415">MKLYDYYRSSASYRVRIALNLKEVHYETIPVHLVQDGGQQHKPEYLAVNPQGLVPTLDENGHVLYQSLAIIEYLEEINPNPALLPHNPLARAHVRAIALMIAADIHPLNNLRVLQQLRSQFKASDGQIETWYHHWLKKGFDALESRLRQSPRKGHVCYGSEITLADICLIPQVYNAKRFNFPLDNYPLIREINEYCLTIPAFYKASPEANIE</sequence>
<dbReference type="PANTHER" id="PTHR42673">
    <property type="entry name" value="MALEYLACETOACETATE ISOMERASE"/>
    <property type="match status" value="1"/>
</dbReference>
<dbReference type="OrthoDB" id="509852at2"/>
<keyword evidence="4" id="KW-0413">Isomerase</keyword>
<organism evidence="4 5">
    <name type="scientific">Legionella londiniensis</name>
    <dbReference type="NCBI Taxonomy" id="45068"/>
    <lineage>
        <taxon>Bacteria</taxon>
        <taxon>Pseudomonadati</taxon>
        <taxon>Pseudomonadota</taxon>
        <taxon>Gammaproteobacteria</taxon>
        <taxon>Legionellales</taxon>
        <taxon>Legionellaceae</taxon>
        <taxon>Legionella</taxon>
    </lineage>
</organism>
<feature type="domain" description="GST N-terminal" evidence="2">
    <location>
        <begin position="1"/>
        <end position="82"/>
    </location>
</feature>
<dbReference type="EMBL" id="LNYK01000014">
    <property type="protein sequence ID" value="KTD21653.1"/>
    <property type="molecule type" value="Genomic_DNA"/>
</dbReference>
<dbReference type="GO" id="GO:0004364">
    <property type="term" value="F:glutathione transferase activity"/>
    <property type="evidence" value="ECO:0007669"/>
    <property type="project" value="TreeGrafter"/>
</dbReference>
<keyword evidence="5" id="KW-1185">Reference proteome</keyword>
<protein>
    <submittedName>
        <fullName evidence="4">Glutathione S-transferase (Maleylacetoacetate isomerase)</fullName>
    </submittedName>
</protein>
<dbReference type="SUPFAM" id="SSF52833">
    <property type="entry name" value="Thioredoxin-like"/>
    <property type="match status" value="1"/>
</dbReference>
<dbReference type="InterPro" id="IPR010987">
    <property type="entry name" value="Glutathione-S-Trfase_C-like"/>
</dbReference>
<dbReference type="InterPro" id="IPR040079">
    <property type="entry name" value="Glutathione_S-Trfase"/>
</dbReference>
<dbReference type="InterPro" id="IPR034333">
    <property type="entry name" value="GST_Zeta_N"/>
</dbReference>
<feature type="domain" description="GST C-terminal" evidence="3">
    <location>
        <begin position="87"/>
        <end position="212"/>
    </location>
</feature>
<evidence type="ECO:0000313" key="5">
    <source>
        <dbReference type="Proteomes" id="UP000054997"/>
    </source>
</evidence>
<dbReference type="AlphaFoldDB" id="A0A0W0VNB4"/>
<evidence type="ECO:0000313" key="4">
    <source>
        <dbReference type="EMBL" id="KTD21653.1"/>
    </source>
</evidence>
<dbReference type="SFLD" id="SFLDS00019">
    <property type="entry name" value="Glutathione_Transferase_(cytos"/>
    <property type="match status" value="1"/>
</dbReference>
<dbReference type="GO" id="GO:0005737">
    <property type="term" value="C:cytoplasm"/>
    <property type="evidence" value="ECO:0007669"/>
    <property type="project" value="InterPro"/>
</dbReference>
<dbReference type="Gene3D" id="1.20.1050.10">
    <property type="match status" value="1"/>
</dbReference>
<dbReference type="RefSeq" id="WP_058528822.1">
    <property type="nucleotide sequence ID" value="NZ_CAAAHZ010000002.1"/>
</dbReference>
<keyword evidence="4" id="KW-0808">Transferase</keyword>
<dbReference type="PANTHER" id="PTHR42673:SF21">
    <property type="entry name" value="GLUTATHIONE S-TRANSFERASE YFCF"/>
    <property type="match status" value="1"/>
</dbReference>
<dbReference type="Proteomes" id="UP000054997">
    <property type="component" value="Unassembled WGS sequence"/>
</dbReference>
<dbReference type="Gene3D" id="3.40.30.10">
    <property type="entry name" value="Glutaredoxin"/>
    <property type="match status" value="1"/>
</dbReference>
<dbReference type="PROSITE" id="PS50405">
    <property type="entry name" value="GST_CTER"/>
    <property type="match status" value="1"/>
</dbReference>
<dbReference type="InterPro" id="IPR004045">
    <property type="entry name" value="Glutathione_S-Trfase_N"/>
</dbReference>
<dbReference type="InterPro" id="IPR034330">
    <property type="entry name" value="GST_Zeta_C"/>
</dbReference>
<dbReference type="GO" id="GO:0016034">
    <property type="term" value="F:maleylacetoacetate isomerase activity"/>
    <property type="evidence" value="ECO:0007669"/>
    <property type="project" value="TreeGrafter"/>
</dbReference>
<evidence type="ECO:0000259" key="2">
    <source>
        <dbReference type="PROSITE" id="PS50404"/>
    </source>
</evidence>
<dbReference type="NCBIfam" id="TIGR01262">
    <property type="entry name" value="maiA"/>
    <property type="match status" value="1"/>
</dbReference>
<evidence type="ECO:0000256" key="1">
    <source>
        <dbReference type="ARBA" id="ARBA00010007"/>
    </source>
</evidence>
<dbReference type="InterPro" id="IPR005955">
    <property type="entry name" value="GST_Zeta"/>
</dbReference>
<comment type="caution">
    <text evidence="4">The sequence shown here is derived from an EMBL/GenBank/DDBJ whole genome shotgun (WGS) entry which is preliminary data.</text>
</comment>
<dbReference type="PATRIC" id="fig|45068.5.peg.874"/>
<dbReference type="SUPFAM" id="SSF47616">
    <property type="entry name" value="GST C-terminal domain-like"/>
    <property type="match status" value="1"/>
</dbReference>
<dbReference type="SFLD" id="SFLDG00358">
    <property type="entry name" value="Main_(cytGST)"/>
    <property type="match status" value="1"/>
</dbReference>
<comment type="similarity">
    <text evidence="1">Belongs to the GST superfamily. Zeta family.</text>
</comment>
<dbReference type="GO" id="GO:0006559">
    <property type="term" value="P:L-phenylalanine catabolic process"/>
    <property type="evidence" value="ECO:0007669"/>
    <property type="project" value="TreeGrafter"/>
</dbReference>
<evidence type="ECO:0000259" key="3">
    <source>
        <dbReference type="PROSITE" id="PS50405"/>
    </source>
</evidence>
<name>A0A0W0VNB4_9GAMM</name>
<dbReference type="CDD" id="cd03191">
    <property type="entry name" value="GST_C_Zeta"/>
    <property type="match status" value="1"/>
</dbReference>
<dbReference type="CDD" id="cd03042">
    <property type="entry name" value="GST_N_Zeta"/>
    <property type="match status" value="1"/>
</dbReference>
<proteinExistence type="inferred from homology"/>
<dbReference type="InterPro" id="IPR036249">
    <property type="entry name" value="Thioredoxin-like_sf"/>
</dbReference>
<gene>
    <name evidence="4" type="ORF">Llon_0818</name>
</gene>
<accession>A0A0W0VNB4</accession>
<dbReference type="GO" id="GO:0006749">
    <property type="term" value="P:glutathione metabolic process"/>
    <property type="evidence" value="ECO:0007669"/>
    <property type="project" value="TreeGrafter"/>
</dbReference>